<proteinExistence type="predicted"/>
<sequence length="178" mass="18486">MSSDGEELQGERSGGGGEAAAEKRSTEAEARTARRRIEGAETEARSCVAAKERRQRRSVAAESVVGGGGASRTTAAGDGGGGRPGAQGRAVGGRLLFLVVRSWGCIGQVGGKIRARVSGGVSCGWRRGLEDDGGRRWRRRPTGRTGTRGGRQAPLPRRGLMGMHRSGGNSDDRDSSGV</sequence>
<name>A0A1V1H6G4_9ORYZ</name>
<accession>A0A1V1H6G4</accession>
<dbReference type="EMBL" id="AP011463">
    <property type="protein sequence ID" value="BAX24866.1"/>
    <property type="molecule type" value="Genomic_DNA"/>
</dbReference>
<feature type="region of interest" description="Disordered" evidence="1">
    <location>
        <begin position="124"/>
        <end position="178"/>
    </location>
</feature>
<protein>
    <submittedName>
        <fullName evidence="3">Uncharacterized protein</fullName>
    </submittedName>
</protein>
<organism evidence="3">
    <name type="scientific">Oryza meridionalis</name>
    <dbReference type="NCBI Taxonomy" id="40149"/>
    <lineage>
        <taxon>Eukaryota</taxon>
        <taxon>Viridiplantae</taxon>
        <taxon>Streptophyta</taxon>
        <taxon>Embryophyta</taxon>
        <taxon>Tracheophyta</taxon>
        <taxon>Spermatophyta</taxon>
        <taxon>Magnoliopsida</taxon>
        <taxon>Liliopsida</taxon>
        <taxon>Poales</taxon>
        <taxon>Poaceae</taxon>
        <taxon>BOP clade</taxon>
        <taxon>Oryzoideae</taxon>
        <taxon>Oryzeae</taxon>
        <taxon>Oryzinae</taxon>
        <taxon>Oryza</taxon>
    </lineage>
</organism>
<reference evidence="3" key="1">
    <citation type="submission" date="2009-05" db="EMBL/GenBank/DDBJ databases">
        <title>Oryza sativa Japonica Group genomic DNA, chromosome 6, BAC clone:KMK0024M20, cultivar:Khau Mac Kho.</title>
        <authorList>
            <person name="Matsumoto T."/>
            <person name="Wu J."/>
            <person name="Kanamori H."/>
        </authorList>
    </citation>
    <scope>NUCLEOTIDE SEQUENCE</scope>
    <source>
        <strain evidence="3">W1625</strain>
    </source>
</reference>
<evidence type="ECO:0000256" key="1">
    <source>
        <dbReference type="SAM" id="MobiDB-lite"/>
    </source>
</evidence>
<dbReference type="AlphaFoldDB" id="A0A1V1H6G4"/>
<evidence type="ECO:0000313" key="3">
    <source>
        <dbReference type="EMBL" id="BAX24866.1"/>
    </source>
</evidence>
<dbReference type="EMBL" id="AP011462">
    <property type="protein sequence ID" value="BAX24860.1"/>
    <property type="molecule type" value="Genomic_DNA"/>
</dbReference>
<feature type="compositionally biased region" description="Basic and acidic residues" evidence="1">
    <location>
        <begin position="20"/>
        <end position="44"/>
    </location>
</feature>
<feature type="region of interest" description="Disordered" evidence="1">
    <location>
        <begin position="1"/>
        <end position="86"/>
    </location>
</feature>
<evidence type="ECO:0000313" key="2">
    <source>
        <dbReference type="EMBL" id="BAX24860.1"/>
    </source>
</evidence>
<gene>
    <name evidence="3" type="primary">OMERIa0018P10.6</name>
    <name evidence="2" type="synonym">OMERIa0093D06.22</name>
</gene>